<dbReference type="CDD" id="cd03707">
    <property type="entry name" value="EFTU_III"/>
    <property type="match status" value="1"/>
</dbReference>
<dbReference type="AlphaFoldDB" id="A0A9D7XGD2"/>
<feature type="domain" description="Tr-type G" evidence="13">
    <location>
        <begin position="10"/>
        <end position="204"/>
    </location>
</feature>
<evidence type="ECO:0000313" key="14">
    <source>
        <dbReference type="EMBL" id="MBK9719905.1"/>
    </source>
</evidence>
<reference evidence="14 15" key="1">
    <citation type="submission" date="2020-10" db="EMBL/GenBank/DDBJ databases">
        <title>Connecting structure to function with the recovery of over 1000 high-quality activated sludge metagenome-assembled genomes encoding full-length rRNA genes using long-read sequencing.</title>
        <authorList>
            <person name="Singleton C.M."/>
            <person name="Petriglieri F."/>
            <person name="Kristensen J.M."/>
            <person name="Kirkegaard R.H."/>
            <person name="Michaelsen T.Y."/>
            <person name="Andersen M.H."/>
            <person name="Karst S.M."/>
            <person name="Dueholm M.S."/>
            <person name="Nielsen P.H."/>
            <person name="Albertsen M."/>
        </authorList>
    </citation>
    <scope>NUCLEOTIDE SEQUENCE [LARGE SCALE GENOMIC DNA]</scope>
    <source>
        <strain evidence="14">Ribe_18-Q3-R11-54_BAT3C.373</strain>
    </source>
</reference>
<dbReference type="FunFam" id="2.40.30.10:FF:000001">
    <property type="entry name" value="Elongation factor Tu"/>
    <property type="match status" value="1"/>
</dbReference>
<evidence type="ECO:0000256" key="4">
    <source>
        <dbReference type="ARBA" id="ARBA00022768"/>
    </source>
</evidence>
<comment type="function">
    <text evidence="9">May play an important regulatory role in cell growth and in the bacterial response to nutrient deprivation.</text>
</comment>
<keyword evidence="6 12" id="KW-0648">Protein biosynthesis</keyword>
<dbReference type="SUPFAM" id="SSF50465">
    <property type="entry name" value="EF-Tu/eEF-1alpha/eIF2-gamma C-terminal domain"/>
    <property type="match status" value="1"/>
</dbReference>
<evidence type="ECO:0000256" key="12">
    <source>
        <dbReference type="HAMAP-Rule" id="MF_00118"/>
    </source>
</evidence>
<dbReference type="NCBIfam" id="NF009372">
    <property type="entry name" value="PRK12735.1"/>
    <property type="match status" value="1"/>
</dbReference>
<dbReference type="InterPro" id="IPR004161">
    <property type="entry name" value="EFTu-like_2"/>
</dbReference>
<dbReference type="NCBIfam" id="TIGR00231">
    <property type="entry name" value="small_GTP"/>
    <property type="match status" value="1"/>
</dbReference>
<dbReference type="Pfam" id="PF03144">
    <property type="entry name" value="GTP_EFTU_D2"/>
    <property type="match status" value="1"/>
</dbReference>
<dbReference type="FunFam" id="3.40.50.300:FF:000003">
    <property type="entry name" value="Elongation factor Tu"/>
    <property type="match status" value="1"/>
</dbReference>
<keyword evidence="7 12" id="KW-0342">GTP-binding</keyword>
<dbReference type="InterPro" id="IPR009000">
    <property type="entry name" value="Transl_B-barrel_sf"/>
</dbReference>
<evidence type="ECO:0000256" key="5">
    <source>
        <dbReference type="ARBA" id="ARBA00022801"/>
    </source>
</evidence>
<dbReference type="InterPro" id="IPR009001">
    <property type="entry name" value="Transl_elong_EF1A/Init_IF2_C"/>
</dbReference>
<dbReference type="Pfam" id="PF00009">
    <property type="entry name" value="GTP_EFTU"/>
    <property type="match status" value="1"/>
</dbReference>
<dbReference type="InterPro" id="IPR033720">
    <property type="entry name" value="EFTU_2"/>
</dbReference>
<dbReference type="PRINTS" id="PR00315">
    <property type="entry name" value="ELONGATNFCT"/>
</dbReference>
<comment type="catalytic activity">
    <reaction evidence="12">
        <text>GTP + H2O = GDP + phosphate + H(+)</text>
        <dbReference type="Rhea" id="RHEA:19669"/>
        <dbReference type="ChEBI" id="CHEBI:15377"/>
        <dbReference type="ChEBI" id="CHEBI:15378"/>
        <dbReference type="ChEBI" id="CHEBI:37565"/>
        <dbReference type="ChEBI" id="CHEBI:43474"/>
        <dbReference type="ChEBI" id="CHEBI:58189"/>
        <dbReference type="EC" id="3.6.5.3"/>
    </reaction>
</comment>
<feature type="binding site" evidence="12">
    <location>
        <begin position="19"/>
        <end position="26"/>
    </location>
    <ligand>
        <name>GTP</name>
        <dbReference type="ChEBI" id="CHEBI:37565"/>
    </ligand>
</feature>
<keyword evidence="4 12" id="KW-0251">Elongation factor</keyword>
<dbReference type="GO" id="GO:0005525">
    <property type="term" value="F:GTP binding"/>
    <property type="evidence" value="ECO:0007669"/>
    <property type="project" value="UniProtKB-UniRule"/>
</dbReference>
<evidence type="ECO:0000256" key="9">
    <source>
        <dbReference type="ARBA" id="ARBA00058140"/>
    </source>
</evidence>
<dbReference type="Gene3D" id="2.40.30.10">
    <property type="entry name" value="Translation factors"/>
    <property type="match status" value="2"/>
</dbReference>
<dbReference type="GO" id="GO:0000287">
    <property type="term" value="F:magnesium ion binding"/>
    <property type="evidence" value="ECO:0007669"/>
    <property type="project" value="UniProtKB-UniRule"/>
</dbReference>
<name>A0A9D7XGD2_9BACT</name>
<dbReference type="EMBL" id="JADKFW010000021">
    <property type="protein sequence ID" value="MBK9719905.1"/>
    <property type="molecule type" value="Genomic_DNA"/>
</dbReference>
<protein>
    <recommendedName>
        <fullName evidence="8 12">Elongation factor Tu</fullName>
        <shortName evidence="12">EF-Tu</shortName>
        <ecNumber evidence="12">3.6.5.3</ecNumber>
    </recommendedName>
</protein>
<dbReference type="InterPro" id="IPR031157">
    <property type="entry name" value="G_TR_CS"/>
</dbReference>
<evidence type="ECO:0000256" key="7">
    <source>
        <dbReference type="ARBA" id="ARBA00023134"/>
    </source>
</evidence>
<dbReference type="GO" id="GO:0005829">
    <property type="term" value="C:cytosol"/>
    <property type="evidence" value="ECO:0007669"/>
    <property type="project" value="TreeGrafter"/>
</dbReference>
<dbReference type="InterPro" id="IPR004541">
    <property type="entry name" value="Transl_elong_EFTu/EF1A_bac/org"/>
</dbReference>
<keyword evidence="3 12" id="KW-0547">Nucleotide-binding</keyword>
<evidence type="ECO:0000256" key="8">
    <source>
        <dbReference type="ARBA" id="ARBA00029554"/>
    </source>
</evidence>
<dbReference type="InterPro" id="IPR050055">
    <property type="entry name" value="EF-Tu_GTPase"/>
</dbReference>
<dbReference type="InterPro" id="IPR004160">
    <property type="entry name" value="Transl_elong_EFTu/EF1A_C"/>
</dbReference>
<comment type="similarity">
    <text evidence="1 12">Belongs to the TRAFAC class translation factor GTPase superfamily. Classic translation factor GTPase family. EF-Tu/EF-1A subfamily.</text>
</comment>
<dbReference type="NCBIfam" id="NF000766">
    <property type="entry name" value="PRK00049.1"/>
    <property type="match status" value="1"/>
</dbReference>
<feature type="binding site" evidence="12">
    <location>
        <position position="26"/>
    </location>
    <ligand>
        <name>Mg(2+)</name>
        <dbReference type="ChEBI" id="CHEBI:18420"/>
    </ligand>
</feature>
<evidence type="ECO:0000259" key="13">
    <source>
        <dbReference type="PROSITE" id="PS51722"/>
    </source>
</evidence>
<comment type="caution">
    <text evidence="14">The sequence shown here is derived from an EMBL/GenBank/DDBJ whole genome shotgun (WGS) entry which is preliminary data.</text>
</comment>
<comment type="subunit">
    <text evidence="11">(Microbial infection) Upon infection by bacteriophage Qbeta, part of the viral RNA-dependent RNA polymerase complex, the other subunits are the viral replicase catalytic subunit (AC P14647), host ribosomal protein S1 and EF-Ts.</text>
</comment>
<proteinExistence type="inferred from homology"/>
<dbReference type="PANTHER" id="PTHR43721">
    <property type="entry name" value="ELONGATION FACTOR TU-RELATED"/>
    <property type="match status" value="1"/>
</dbReference>
<dbReference type="CDD" id="cd01884">
    <property type="entry name" value="EF_Tu"/>
    <property type="match status" value="1"/>
</dbReference>
<keyword evidence="5 12" id="KW-0378">Hydrolase</keyword>
<evidence type="ECO:0000256" key="10">
    <source>
        <dbReference type="ARBA" id="ARBA00063778"/>
    </source>
</evidence>
<dbReference type="PROSITE" id="PS00301">
    <property type="entry name" value="G_TR_1"/>
    <property type="match status" value="1"/>
</dbReference>
<dbReference type="InterPro" id="IPR027417">
    <property type="entry name" value="P-loop_NTPase"/>
</dbReference>
<dbReference type="PROSITE" id="PS51722">
    <property type="entry name" value="G_TR_2"/>
    <property type="match status" value="1"/>
</dbReference>
<dbReference type="NCBIfam" id="TIGR00485">
    <property type="entry name" value="EF-Tu"/>
    <property type="match status" value="1"/>
</dbReference>
<dbReference type="SUPFAM" id="SSF52540">
    <property type="entry name" value="P-loop containing nucleoside triphosphate hydrolases"/>
    <property type="match status" value="1"/>
</dbReference>
<keyword evidence="12" id="KW-0479">Metal-binding</keyword>
<dbReference type="InterPro" id="IPR041709">
    <property type="entry name" value="EF-Tu_GTP-bd"/>
</dbReference>
<dbReference type="InterPro" id="IPR000795">
    <property type="entry name" value="T_Tr_GTP-bd_dom"/>
</dbReference>
<dbReference type="Pfam" id="PF03143">
    <property type="entry name" value="GTP_EFTU_D3"/>
    <property type="match status" value="1"/>
</dbReference>
<keyword evidence="12" id="KW-0460">Magnesium</keyword>
<dbReference type="SUPFAM" id="SSF50447">
    <property type="entry name" value="Translation proteins"/>
    <property type="match status" value="1"/>
</dbReference>
<dbReference type="Proteomes" id="UP000808349">
    <property type="component" value="Unassembled WGS sequence"/>
</dbReference>
<evidence type="ECO:0000313" key="15">
    <source>
        <dbReference type="Proteomes" id="UP000808349"/>
    </source>
</evidence>
<feature type="binding site" evidence="12">
    <location>
        <begin position="81"/>
        <end position="85"/>
    </location>
    <ligand>
        <name>GTP</name>
        <dbReference type="ChEBI" id="CHEBI:37565"/>
    </ligand>
</feature>
<gene>
    <name evidence="12 14" type="primary">tuf</name>
    <name evidence="14" type="ORF">IPO85_20800</name>
</gene>
<comment type="subunit">
    <text evidence="10">Monomer. Heterotetramer composed of two EF-Ts.EF-Tu dimer complexes.</text>
</comment>
<sequence length="398" mass="43505">MAKETYNRAKPHVNIGTIGHVDHGKTTLTSAITSVLADQGLAKKKDYDSIDNAPEEKERGITINTAHVEYETQKRHYAHVDCPGHADYVKNMVTGAAQMDGAILVVAATDGPMPQTREHILLARQVGVPKVVVFMNKVDLVDDPEMLELVEMEVRELLDKYQFDGNNAAVIRGSALKALEGDATGKASIQALMDAVDEQIPEPVRLIDKPFLMPVEDVFSITGRGTVATGRIERGVIKVGESVELVGMMKPGEKPLTSTCTGVEMFRKLLDRGEAGDNAGILLRGLEKDDIKRGMVICAPNSVKPHMKFKCEVYVLSKDEGGRHTPFFKGYRPQFYFRTTDVTGECQLPDGVEMIMPGDNTSLTVALLNPIAMEKGLRFAIREGGRTVGAGQVTEIIE</sequence>
<evidence type="ECO:0000256" key="2">
    <source>
        <dbReference type="ARBA" id="ARBA00022490"/>
    </source>
</evidence>
<dbReference type="HAMAP" id="MF_00118_B">
    <property type="entry name" value="EF_Tu_B"/>
    <property type="match status" value="1"/>
</dbReference>
<accession>A0A9D7XGD2</accession>
<dbReference type="InterPro" id="IPR005225">
    <property type="entry name" value="Small_GTP-bd"/>
</dbReference>
<comment type="function">
    <text evidence="12">GTP hydrolase that promotes the GTP-dependent binding of aminoacyl-tRNA to the A-site of ribosomes during protein biosynthesis.</text>
</comment>
<dbReference type="CDD" id="cd03697">
    <property type="entry name" value="EFTU_II"/>
    <property type="match status" value="1"/>
</dbReference>
<feature type="binding site" evidence="12">
    <location>
        <begin position="136"/>
        <end position="139"/>
    </location>
    <ligand>
        <name>GTP</name>
        <dbReference type="ChEBI" id="CHEBI:37565"/>
    </ligand>
</feature>
<comment type="subcellular location">
    <subcellularLocation>
        <location evidence="12">Cytoplasm</location>
    </subcellularLocation>
</comment>
<organism evidence="14 15">
    <name type="scientific">Candidatus Defluviibacterium haderslevense</name>
    <dbReference type="NCBI Taxonomy" id="2981993"/>
    <lineage>
        <taxon>Bacteria</taxon>
        <taxon>Pseudomonadati</taxon>
        <taxon>Bacteroidota</taxon>
        <taxon>Saprospiria</taxon>
        <taxon>Saprospirales</taxon>
        <taxon>Saprospiraceae</taxon>
        <taxon>Candidatus Defluviibacterium</taxon>
    </lineage>
</organism>
<dbReference type="PANTHER" id="PTHR43721:SF22">
    <property type="entry name" value="ELONGATION FACTOR TU, MITOCHONDRIAL"/>
    <property type="match status" value="1"/>
</dbReference>
<evidence type="ECO:0000256" key="3">
    <source>
        <dbReference type="ARBA" id="ARBA00022741"/>
    </source>
</evidence>
<evidence type="ECO:0000256" key="6">
    <source>
        <dbReference type="ARBA" id="ARBA00022917"/>
    </source>
</evidence>
<evidence type="ECO:0000256" key="11">
    <source>
        <dbReference type="ARBA" id="ARBA00064283"/>
    </source>
</evidence>
<dbReference type="Gene3D" id="3.40.50.300">
    <property type="entry name" value="P-loop containing nucleotide triphosphate hydrolases"/>
    <property type="match status" value="1"/>
</dbReference>
<dbReference type="GO" id="GO:0003924">
    <property type="term" value="F:GTPase activity"/>
    <property type="evidence" value="ECO:0007669"/>
    <property type="project" value="UniProtKB-UniRule"/>
</dbReference>
<dbReference type="GO" id="GO:0003746">
    <property type="term" value="F:translation elongation factor activity"/>
    <property type="evidence" value="ECO:0007669"/>
    <property type="project" value="UniProtKB-UniRule"/>
</dbReference>
<dbReference type="NCBIfam" id="NF009373">
    <property type="entry name" value="PRK12736.1"/>
    <property type="match status" value="1"/>
</dbReference>
<evidence type="ECO:0000256" key="1">
    <source>
        <dbReference type="ARBA" id="ARBA00007249"/>
    </source>
</evidence>
<keyword evidence="2 12" id="KW-0963">Cytoplasm</keyword>
<dbReference type="EC" id="3.6.5.3" evidence="12"/>